<evidence type="ECO:0000256" key="1">
    <source>
        <dbReference type="ARBA" id="ARBA00001946"/>
    </source>
</evidence>
<dbReference type="Gene3D" id="1.10.510.10">
    <property type="entry name" value="Transferase(Phosphotransferase) domain 1"/>
    <property type="match status" value="1"/>
</dbReference>
<protein>
    <recommendedName>
        <fullName evidence="2 11">Mitogen-activated protein kinase</fullName>
        <ecNumber evidence="2 11">2.7.11.24</ecNumber>
    </recommendedName>
</protein>
<dbReference type="Proteomes" id="UP001201262">
    <property type="component" value="Unassembled WGS sequence"/>
</dbReference>
<dbReference type="RefSeq" id="XP_046070390.1">
    <property type="nucleotide sequence ID" value="XM_046211566.1"/>
</dbReference>
<dbReference type="PROSITE" id="PS00108">
    <property type="entry name" value="PROTEIN_KINASE_ST"/>
    <property type="match status" value="1"/>
</dbReference>
<dbReference type="GO" id="GO:0005524">
    <property type="term" value="F:ATP binding"/>
    <property type="evidence" value="ECO:0007669"/>
    <property type="project" value="UniProtKB-UniRule"/>
</dbReference>
<dbReference type="SUPFAM" id="SSF56112">
    <property type="entry name" value="Protein kinase-like (PK-like)"/>
    <property type="match status" value="1"/>
</dbReference>
<gene>
    <name evidence="13" type="ORF">BGW36DRAFT_299819</name>
</gene>
<evidence type="ECO:0000313" key="13">
    <source>
        <dbReference type="EMBL" id="KAH8695248.1"/>
    </source>
</evidence>
<evidence type="ECO:0000256" key="3">
    <source>
        <dbReference type="ARBA" id="ARBA00022527"/>
    </source>
</evidence>
<dbReference type="GO" id="GO:0004707">
    <property type="term" value="F:MAP kinase activity"/>
    <property type="evidence" value="ECO:0007669"/>
    <property type="project" value="UniProtKB-EC"/>
</dbReference>
<dbReference type="InterPro" id="IPR008271">
    <property type="entry name" value="Ser/Thr_kinase_AS"/>
</dbReference>
<dbReference type="EMBL" id="JAJTJA010000008">
    <property type="protein sequence ID" value="KAH8695248.1"/>
    <property type="molecule type" value="Genomic_DNA"/>
</dbReference>
<evidence type="ECO:0000256" key="6">
    <source>
        <dbReference type="ARBA" id="ARBA00022777"/>
    </source>
</evidence>
<comment type="similarity">
    <text evidence="8 11">Belongs to the protein kinase superfamily. Ser/Thr protein kinase family. MAP kinase subfamily.</text>
</comment>
<evidence type="ECO:0000256" key="11">
    <source>
        <dbReference type="RuleBase" id="RU361165"/>
    </source>
</evidence>
<keyword evidence="4 11" id="KW-0808">Transferase</keyword>
<dbReference type="Pfam" id="PF00069">
    <property type="entry name" value="Pkinase"/>
    <property type="match status" value="1"/>
</dbReference>
<keyword evidence="14" id="KW-1185">Reference proteome</keyword>
<dbReference type="SMART" id="SM00220">
    <property type="entry name" value="S_TKc"/>
    <property type="match status" value="1"/>
</dbReference>
<dbReference type="InterPro" id="IPR011009">
    <property type="entry name" value="Kinase-like_dom_sf"/>
</dbReference>
<dbReference type="InterPro" id="IPR017441">
    <property type="entry name" value="Protein_kinase_ATP_BS"/>
</dbReference>
<evidence type="ECO:0000313" key="14">
    <source>
        <dbReference type="Proteomes" id="UP001201262"/>
    </source>
</evidence>
<keyword evidence="11" id="KW-0460">Magnesium</keyword>
<dbReference type="PROSITE" id="PS00107">
    <property type="entry name" value="PROTEIN_KINASE_ATP"/>
    <property type="match status" value="1"/>
</dbReference>
<comment type="caution">
    <text evidence="13">The sequence shown here is derived from an EMBL/GenBank/DDBJ whole genome shotgun (WGS) entry which is preliminary data.</text>
</comment>
<organism evidence="13 14">
    <name type="scientific">Talaromyces proteolyticus</name>
    <dbReference type="NCBI Taxonomy" id="1131652"/>
    <lineage>
        <taxon>Eukaryota</taxon>
        <taxon>Fungi</taxon>
        <taxon>Dikarya</taxon>
        <taxon>Ascomycota</taxon>
        <taxon>Pezizomycotina</taxon>
        <taxon>Eurotiomycetes</taxon>
        <taxon>Eurotiomycetidae</taxon>
        <taxon>Eurotiales</taxon>
        <taxon>Trichocomaceae</taxon>
        <taxon>Talaromyces</taxon>
        <taxon>Talaromyces sect. Bacilispori</taxon>
    </lineage>
</organism>
<sequence length="318" mass="36574">MCYRYTDLKPIGFGTFGLVCSANDKVERSKVAIKKIAQPFRSKETSKRSYREMKLLNSMQHGNVINLRNVFISPSEDLYLVTELLDADLQQVLRQGKVQDEYALYFFYQIARGLKYIHSAGVIHRDLKPNNILINSQCDVKLCDFGLARINSTRSMTGYISTRYYRAPDVMLAWCHYNTSADIWSAGCILAEMLLGRVLFEGKSHIHQFSVITELLGTPDEEILEEAGEKTKRFVRQLQPRSRVPFSKALDIEDSLATDLLERVLVYSSEKRLSASQILQHPYLEKYHDSTDEPDAAKEFLIPPFDTSLPIDKWRKIM</sequence>
<reference evidence="13" key="1">
    <citation type="submission" date="2021-12" db="EMBL/GenBank/DDBJ databases">
        <title>Convergent genome expansion in fungi linked to evolution of root-endophyte symbiosis.</title>
        <authorList>
            <consortium name="DOE Joint Genome Institute"/>
            <person name="Ke Y.-H."/>
            <person name="Bonito G."/>
            <person name="Liao H.-L."/>
            <person name="Looney B."/>
            <person name="Rojas-Flechas A."/>
            <person name="Nash J."/>
            <person name="Hameed K."/>
            <person name="Schadt C."/>
            <person name="Martin F."/>
            <person name="Crous P.W."/>
            <person name="Miettinen O."/>
            <person name="Magnuson J.K."/>
            <person name="Labbe J."/>
            <person name="Jacobson D."/>
            <person name="Doktycz M.J."/>
            <person name="Veneault-Fourrey C."/>
            <person name="Kuo A."/>
            <person name="Mondo S."/>
            <person name="Calhoun S."/>
            <person name="Riley R."/>
            <person name="Ohm R."/>
            <person name="LaButti K."/>
            <person name="Andreopoulos B."/>
            <person name="Pangilinan J."/>
            <person name="Nolan M."/>
            <person name="Tritt A."/>
            <person name="Clum A."/>
            <person name="Lipzen A."/>
            <person name="Daum C."/>
            <person name="Barry K."/>
            <person name="Grigoriev I.V."/>
            <person name="Vilgalys R."/>
        </authorList>
    </citation>
    <scope>NUCLEOTIDE SEQUENCE</scope>
    <source>
        <strain evidence="13">PMI_201</strain>
    </source>
</reference>
<dbReference type="PROSITE" id="PS50011">
    <property type="entry name" value="PROTEIN_KINASE_DOM"/>
    <property type="match status" value="1"/>
</dbReference>
<dbReference type="InterPro" id="IPR050117">
    <property type="entry name" value="MAPK"/>
</dbReference>
<keyword evidence="5 9" id="KW-0547">Nucleotide-binding</keyword>
<evidence type="ECO:0000259" key="12">
    <source>
        <dbReference type="PROSITE" id="PS50011"/>
    </source>
</evidence>
<comment type="catalytic activity">
    <reaction evidence="11">
        <text>L-threonyl-[protein] + ATP = O-phospho-L-threonyl-[protein] + ADP + H(+)</text>
        <dbReference type="Rhea" id="RHEA:46608"/>
        <dbReference type="Rhea" id="RHEA-COMP:11060"/>
        <dbReference type="Rhea" id="RHEA-COMP:11605"/>
        <dbReference type="ChEBI" id="CHEBI:15378"/>
        <dbReference type="ChEBI" id="CHEBI:30013"/>
        <dbReference type="ChEBI" id="CHEBI:30616"/>
        <dbReference type="ChEBI" id="CHEBI:61977"/>
        <dbReference type="ChEBI" id="CHEBI:456216"/>
        <dbReference type="EC" id="2.7.11.24"/>
    </reaction>
</comment>
<dbReference type="InterPro" id="IPR003527">
    <property type="entry name" value="MAP_kinase_CS"/>
</dbReference>
<name>A0AAD4PYK2_9EURO</name>
<proteinExistence type="inferred from homology"/>
<evidence type="ECO:0000256" key="4">
    <source>
        <dbReference type="ARBA" id="ARBA00022679"/>
    </source>
</evidence>
<dbReference type="EC" id="2.7.11.24" evidence="2 11"/>
<evidence type="ECO:0000256" key="9">
    <source>
        <dbReference type="PROSITE-ProRule" id="PRU10141"/>
    </source>
</evidence>
<keyword evidence="7 9" id="KW-0067">ATP-binding</keyword>
<keyword evidence="6 11" id="KW-0418">Kinase</keyword>
<evidence type="ECO:0000256" key="5">
    <source>
        <dbReference type="ARBA" id="ARBA00022741"/>
    </source>
</evidence>
<evidence type="ECO:0000256" key="10">
    <source>
        <dbReference type="RuleBase" id="RU000304"/>
    </source>
</evidence>
<dbReference type="FunFam" id="1.10.510.10:FF:000049">
    <property type="entry name" value="Mitogen-activated protein kinase"/>
    <property type="match status" value="1"/>
</dbReference>
<comment type="cofactor">
    <cofactor evidence="1 11">
        <name>Mg(2+)</name>
        <dbReference type="ChEBI" id="CHEBI:18420"/>
    </cofactor>
</comment>
<evidence type="ECO:0000256" key="8">
    <source>
        <dbReference type="ARBA" id="ARBA00061056"/>
    </source>
</evidence>
<evidence type="ECO:0000256" key="2">
    <source>
        <dbReference type="ARBA" id="ARBA00012411"/>
    </source>
</evidence>
<dbReference type="Gene3D" id="3.30.200.20">
    <property type="entry name" value="Phosphorylase Kinase, domain 1"/>
    <property type="match status" value="1"/>
</dbReference>
<keyword evidence="3 10" id="KW-0723">Serine/threonine-protein kinase</keyword>
<feature type="binding site" evidence="9">
    <location>
        <position position="35"/>
    </location>
    <ligand>
        <name>ATP</name>
        <dbReference type="ChEBI" id="CHEBI:30616"/>
    </ligand>
</feature>
<dbReference type="AlphaFoldDB" id="A0AAD4PYK2"/>
<feature type="domain" description="Protein kinase" evidence="12">
    <location>
        <begin position="5"/>
        <end position="284"/>
    </location>
</feature>
<dbReference type="PROSITE" id="PS01351">
    <property type="entry name" value="MAPK"/>
    <property type="match status" value="1"/>
</dbReference>
<dbReference type="GeneID" id="70241853"/>
<comment type="activity regulation">
    <text evidence="11">Activated by threonine and tyrosine phosphorylation.</text>
</comment>
<dbReference type="InterPro" id="IPR000719">
    <property type="entry name" value="Prot_kinase_dom"/>
</dbReference>
<accession>A0AAD4PYK2</accession>
<dbReference type="PANTHER" id="PTHR24055">
    <property type="entry name" value="MITOGEN-ACTIVATED PROTEIN KINASE"/>
    <property type="match status" value="1"/>
</dbReference>
<evidence type="ECO:0000256" key="7">
    <source>
        <dbReference type="ARBA" id="ARBA00022840"/>
    </source>
</evidence>